<protein>
    <recommendedName>
        <fullName evidence="6">Single-stranded DNA-binding protein</fullName>
    </recommendedName>
</protein>
<dbReference type="SUPFAM" id="SSF50249">
    <property type="entry name" value="Nucleic acid-binding proteins"/>
    <property type="match status" value="1"/>
</dbReference>
<keyword evidence="5" id="KW-1185">Reference proteome</keyword>
<dbReference type="Proteomes" id="UP001500218">
    <property type="component" value="Unassembled WGS sequence"/>
</dbReference>
<dbReference type="InterPro" id="IPR011344">
    <property type="entry name" value="ssDNA-bd"/>
</dbReference>
<evidence type="ECO:0000256" key="1">
    <source>
        <dbReference type="ARBA" id="ARBA00023125"/>
    </source>
</evidence>
<dbReference type="PROSITE" id="PS50935">
    <property type="entry name" value="SSB"/>
    <property type="match status" value="1"/>
</dbReference>
<feature type="compositionally biased region" description="Low complexity" evidence="3">
    <location>
        <begin position="210"/>
        <end position="228"/>
    </location>
</feature>
<dbReference type="Gene3D" id="2.40.50.140">
    <property type="entry name" value="Nucleic acid-binding proteins"/>
    <property type="match status" value="1"/>
</dbReference>
<sequence>MFDTNVTIVGNVVTAPEWRRTDRTKTLVAHFKVASTSRRFDKDNNRWADGNSLRVRVTCWRGLADGVAKSLSVGDPVVVVGRMYTRDWMSDDQQHRVSYELEAFAVGHDLSRGTGSFQRRKAAATVAVEDAEAEERIAGETTHAVPSLNAARPAVPDPDADPYDYQDDLASFPLSGPAGGDEAGAVDEATQREAMEILRSAGLDAQVLVDEPGAEPGPEGDEPATAAEGRGRRRARQTAAA</sequence>
<reference evidence="5" key="1">
    <citation type="journal article" date="2019" name="Int. J. Syst. Evol. Microbiol.">
        <title>The Global Catalogue of Microorganisms (GCM) 10K type strain sequencing project: providing services to taxonomists for standard genome sequencing and annotation.</title>
        <authorList>
            <consortium name="The Broad Institute Genomics Platform"/>
            <consortium name="The Broad Institute Genome Sequencing Center for Infectious Disease"/>
            <person name="Wu L."/>
            <person name="Ma J."/>
        </authorList>
    </citation>
    <scope>NUCLEOTIDE SEQUENCE [LARGE SCALE GENOMIC DNA]</scope>
    <source>
        <strain evidence="5">JCM 13250</strain>
    </source>
</reference>
<gene>
    <name evidence="4" type="ORF">GCM10009682_50400</name>
</gene>
<organism evidence="4 5">
    <name type="scientific">Luedemannella flava</name>
    <dbReference type="NCBI Taxonomy" id="349316"/>
    <lineage>
        <taxon>Bacteria</taxon>
        <taxon>Bacillati</taxon>
        <taxon>Actinomycetota</taxon>
        <taxon>Actinomycetes</taxon>
        <taxon>Micromonosporales</taxon>
        <taxon>Micromonosporaceae</taxon>
        <taxon>Luedemannella</taxon>
    </lineage>
</organism>
<feature type="compositionally biased region" description="Basic residues" evidence="3">
    <location>
        <begin position="231"/>
        <end position="241"/>
    </location>
</feature>
<dbReference type="CDD" id="cd04496">
    <property type="entry name" value="SSB_OBF"/>
    <property type="match status" value="1"/>
</dbReference>
<accession>A0ABP4YS99</accession>
<name>A0ABP4YS99_9ACTN</name>
<dbReference type="PANTHER" id="PTHR10302:SF27">
    <property type="entry name" value="SINGLE-STRANDED DNA-BINDING PROTEIN"/>
    <property type="match status" value="1"/>
</dbReference>
<keyword evidence="1 2" id="KW-0238">DNA-binding</keyword>
<dbReference type="RefSeq" id="WP_344137360.1">
    <property type="nucleotide sequence ID" value="NZ_BAAALT010000207.1"/>
</dbReference>
<comment type="caution">
    <text evidence="4">The sequence shown here is derived from an EMBL/GenBank/DDBJ whole genome shotgun (WGS) entry which is preliminary data.</text>
</comment>
<dbReference type="InterPro" id="IPR000424">
    <property type="entry name" value="Primosome_PriB/ssb"/>
</dbReference>
<evidence type="ECO:0000313" key="4">
    <source>
        <dbReference type="EMBL" id="GAA1824025.1"/>
    </source>
</evidence>
<feature type="region of interest" description="Disordered" evidence="3">
    <location>
        <begin position="148"/>
        <end position="241"/>
    </location>
</feature>
<proteinExistence type="predicted"/>
<evidence type="ECO:0008006" key="6">
    <source>
        <dbReference type="Google" id="ProtNLM"/>
    </source>
</evidence>
<dbReference type="Pfam" id="PF00436">
    <property type="entry name" value="SSB"/>
    <property type="match status" value="1"/>
</dbReference>
<evidence type="ECO:0000313" key="5">
    <source>
        <dbReference type="Proteomes" id="UP001500218"/>
    </source>
</evidence>
<evidence type="ECO:0000256" key="3">
    <source>
        <dbReference type="SAM" id="MobiDB-lite"/>
    </source>
</evidence>
<dbReference type="InterPro" id="IPR012340">
    <property type="entry name" value="NA-bd_OB-fold"/>
</dbReference>
<dbReference type="PANTHER" id="PTHR10302">
    <property type="entry name" value="SINGLE-STRANDED DNA-BINDING PROTEIN"/>
    <property type="match status" value="1"/>
</dbReference>
<dbReference type="EMBL" id="BAAALT010000207">
    <property type="protein sequence ID" value="GAA1824025.1"/>
    <property type="molecule type" value="Genomic_DNA"/>
</dbReference>
<feature type="compositionally biased region" description="Acidic residues" evidence="3">
    <location>
        <begin position="158"/>
        <end position="167"/>
    </location>
</feature>
<evidence type="ECO:0000256" key="2">
    <source>
        <dbReference type="PROSITE-ProRule" id="PRU00252"/>
    </source>
</evidence>